<evidence type="ECO:0000313" key="6">
    <source>
        <dbReference type="Proteomes" id="UP001260090"/>
    </source>
</evidence>
<name>A0ABD7ZQZ7_9BACI</name>
<dbReference type="SUPFAM" id="SSF47090">
    <property type="entry name" value="PGBD-like"/>
    <property type="match status" value="2"/>
</dbReference>
<dbReference type="InterPro" id="IPR017853">
    <property type="entry name" value="GH"/>
</dbReference>
<dbReference type="InterPro" id="IPR029058">
    <property type="entry name" value="AB_hydrolase_fold"/>
</dbReference>
<dbReference type="CDD" id="cd06418">
    <property type="entry name" value="GH25_BacA-like"/>
    <property type="match status" value="1"/>
</dbReference>
<dbReference type="SUPFAM" id="SSF51445">
    <property type="entry name" value="(Trans)glycosidases"/>
    <property type="match status" value="1"/>
</dbReference>
<feature type="domain" description="Rv2525c-like glycoside hydrolase-like" evidence="2">
    <location>
        <begin position="303"/>
        <end position="477"/>
    </location>
</feature>
<dbReference type="Pfam" id="PF26363">
    <property type="entry name" value="Phospholipase-like"/>
    <property type="match status" value="1"/>
</dbReference>
<dbReference type="Pfam" id="PF08924">
    <property type="entry name" value="Rv2525c_GlyHyd-like"/>
    <property type="match status" value="1"/>
</dbReference>
<reference evidence="4 6" key="2">
    <citation type="submission" date="2023-03" db="EMBL/GenBank/DDBJ databases">
        <title>Plant growth-promoting bacteria for biocontrol of bacterial wilt in tomato.</title>
        <authorList>
            <person name="Song J."/>
            <person name="Jin Y.J."/>
        </authorList>
    </citation>
    <scope>NUCLEOTIDE SEQUENCE [LARGE SCALE GENOMIC DNA]</scope>
    <source>
        <strain evidence="4 6">T36S-23</strain>
    </source>
</reference>
<dbReference type="GeneID" id="93010113"/>
<gene>
    <name evidence="3" type="ORF">I6G77_24660</name>
    <name evidence="4" type="ORF">P3F89_22375</name>
</gene>
<evidence type="ECO:0000313" key="5">
    <source>
        <dbReference type="Proteomes" id="UP000594791"/>
    </source>
</evidence>
<dbReference type="EMBL" id="CP065739">
    <property type="protein sequence ID" value="QPR77130.1"/>
    <property type="molecule type" value="Genomic_DNA"/>
</dbReference>
<evidence type="ECO:0000313" key="4">
    <source>
        <dbReference type="EMBL" id="WMY14675.1"/>
    </source>
</evidence>
<feature type="domain" description="Peptidoglycan binding-like" evidence="1">
    <location>
        <begin position="79"/>
        <end position="134"/>
    </location>
</feature>
<reference evidence="3 5" key="1">
    <citation type="submission" date="2020-12" db="EMBL/GenBank/DDBJ databases">
        <title>FDA dAtabase for Regulatory Grade micrObial Sequences (FDA-ARGOS): Supporting development and validation of Infectious Disease Dx tests.</title>
        <authorList>
            <person name="Nelson B."/>
            <person name="Plummer A."/>
            <person name="Tallon L."/>
            <person name="Sadzewicz L."/>
            <person name="Zhao X."/>
            <person name="Boylan J."/>
            <person name="Ott S."/>
            <person name="Bowen H."/>
            <person name="Vavikolanu K."/>
            <person name="Mehta A."/>
            <person name="Aluvathingal J."/>
            <person name="Nadendla S."/>
            <person name="Myers T."/>
            <person name="Yan Y."/>
            <person name="Sichtig H."/>
        </authorList>
    </citation>
    <scope>NUCLEOTIDE SEQUENCE [LARGE SCALE GENOMIC DNA]</scope>
    <source>
        <strain evidence="3 5">FDAARGOS_920</strain>
    </source>
</reference>
<organism evidence="4 6">
    <name type="scientific">Bacillus tropicus</name>
    <dbReference type="NCBI Taxonomy" id="2026188"/>
    <lineage>
        <taxon>Bacteria</taxon>
        <taxon>Bacillati</taxon>
        <taxon>Bacillota</taxon>
        <taxon>Bacilli</taxon>
        <taxon>Bacillales</taxon>
        <taxon>Bacillaceae</taxon>
        <taxon>Bacillus</taxon>
        <taxon>Bacillus cereus group</taxon>
    </lineage>
</organism>
<dbReference type="InterPro" id="IPR036365">
    <property type="entry name" value="PGBD-like_sf"/>
</dbReference>
<dbReference type="InterPro" id="IPR015020">
    <property type="entry name" value="Rv2525c-like_Glyco_Hydro-like"/>
</dbReference>
<dbReference type="InterPro" id="IPR002477">
    <property type="entry name" value="Peptidoglycan-bd-like"/>
</dbReference>
<sequence length="742" mass="82628">MDQMVKEAQEWVNSTYKGRAGYVEVQVTGKTGWSTMWALTRALQLELGITATSTTFGNGTLAEITKKCPISTTSNTNANIVKIIQAALYCKGYGPGGITGTYGPGTQAAITSMQKNLGSTSADGVVTPKLFKALLTMDAYVLVNNGSEKIRSIQQWLNNKYINRADFSYMPCDGHYSRSVQEALMFAIQYEQGLQDGTANGIFGPTTQEKIKSIILKEGSTGPFVYLFQAALIFNGYDVPFDGKYSAAVTTQLKQFQNFSLLKATGISDFQTWASLLVSTGDTERQGKSCDCITEVTPERAKTLVAAGYETVGRYLTNADVKNPINKKIQAGEIDNILAAGLSIFPIYQTNGGDKAYFNPDQGQKDAIKAYEAALYHGFPYRTTIYFAVDFDANGEEIKDKILPHFQAINEQMKKLGSYYDIGVYGSRNVCNQVSDKKYATYSFVSGMSPRYSGNLGFPLPRNWAFDQIKEYAIGSGNGSIAIDKHIKSGRDNAVTKMDKEKLSLTLQFLEMSRNAYKDDLITDVKPDKVFTSPGGWVLHQKHRVNKNGFDAYVFRKKMPTDSTEVPKYAYTIAFRGTQTEELNDILQDLYQVVGNFGGLQASSAINLVKKLIETDYRMISQLYFTGHSLGGYLAQWVQSEIIDGNVPWTDSFAVTFNAPGFNTTKIPTNFSEYQEKVTKKINNNDDQHKYDNFIINHRIMQDGISLFGTKLGTVNHYSTKMEGLDVNYYHSLDRFKELDLR</sequence>
<keyword evidence="5" id="KW-1185">Reference proteome</keyword>
<dbReference type="InterPro" id="IPR036366">
    <property type="entry name" value="PGBDSf"/>
</dbReference>
<dbReference type="Proteomes" id="UP001260090">
    <property type="component" value="Chromosome"/>
</dbReference>
<evidence type="ECO:0000259" key="2">
    <source>
        <dbReference type="Pfam" id="PF08924"/>
    </source>
</evidence>
<dbReference type="Gene3D" id="3.20.20.80">
    <property type="entry name" value="Glycosidases"/>
    <property type="match status" value="1"/>
</dbReference>
<dbReference type="AlphaFoldDB" id="A0ABD7ZQZ7"/>
<dbReference type="Gene3D" id="3.40.50.1820">
    <property type="entry name" value="alpha/beta hydrolase"/>
    <property type="match status" value="1"/>
</dbReference>
<evidence type="ECO:0000313" key="3">
    <source>
        <dbReference type="EMBL" id="QPR77130.1"/>
    </source>
</evidence>
<accession>A0ABD7ZQZ7</accession>
<dbReference type="Gene3D" id="1.10.101.10">
    <property type="entry name" value="PGBD-like superfamily/PGBD"/>
    <property type="match status" value="2"/>
</dbReference>
<proteinExistence type="predicted"/>
<evidence type="ECO:0000259" key="1">
    <source>
        <dbReference type="Pfam" id="PF01471"/>
    </source>
</evidence>
<dbReference type="EMBL" id="CP119875">
    <property type="protein sequence ID" value="WMY14675.1"/>
    <property type="molecule type" value="Genomic_DNA"/>
</dbReference>
<feature type="domain" description="Peptidoglycan binding-like" evidence="1">
    <location>
        <begin position="221"/>
        <end position="276"/>
    </location>
</feature>
<dbReference type="RefSeq" id="WP_042515665.1">
    <property type="nucleotide sequence ID" value="NZ_CP065739.1"/>
</dbReference>
<dbReference type="SUPFAM" id="SSF53474">
    <property type="entry name" value="alpha/beta-Hydrolases"/>
    <property type="match status" value="1"/>
</dbReference>
<dbReference type="Proteomes" id="UP000594791">
    <property type="component" value="Chromosome"/>
</dbReference>
<dbReference type="Pfam" id="PF01471">
    <property type="entry name" value="PG_binding_1"/>
    <property type="match status" value="2"/>
</dbReference>
<protein>
    <submittedName>
        <fullName evidence="4">DUF1906 domain-containing protein</fullName>
    </submittedName>
</protein>